<feature type="transmembrane region" description="Helical" evidence="8">
    <location>
        <begin position="111"/>
        <end position="135"/>
    </location>
</feature>
<keyword evidence="3 8" id="KW-1133">Transmembrane helix</keyword>
<reference evidence="10" key="2">
    <citation type="submission" date="2020-11" db="EMBL/GenBank/DDBJ databases">
        <authorList>
            <person name="McCartney M.A."/>
            <person name="Auch B."/>
            <person name="Kono T."/>
            <person name="Mallez S."/>
            <person name="Becker A."/>
            <person name="Gohl D.M."/>
            <person name="Silverstein K.A.T."/>
            <person name="Koren S."/>
            <person name="Bechman K.B."/>
            <person name="Herman A."/>
            <person name="Abrahante J.E."/>
            <person name="Garbe J."/>
        </authorList>
    </citation>
    <scope>NUCLEOTIDE SEQUENCE</scope>
    <source>
        <strain evidence="10">Duluth1</strain>
        <tissue evidence="10">Whole animal</tissue>
    </source>
</reference>
<evidence type="ECO:0000256" key="5">
    <source>
        <dbReference type="ARBA" id="ARBA00023136"/>
    </source>
</evidence>
<dbReference type="InterPro" id="IPR017452">
    <property type="entry name" value="GPCR_Rhodpsn_7TM"/>
</dbReference>
<protein>
    <recommendedName>
        <fullName evidence="9">G-protein coupled receptors family 1 profile domain-containing protein</fullName>
    </recommendedName>
</protein>
<evidence type="ECO:0000256" key="8">
    <source>
        <dbReference type="SAM" id="Phobius"/>
    </source>
</evidence>
<feature type="domain" description="G-protein coupled receptors family 1 profile" evidence="9">
    <location>
        <begin position="49"/>
        <end position="316"/>
    </location>
</feature>
<organism evidence="10 11">
    <name type="scientific">Dreissena polymorpha</name>
    <name type="common">Zebra mussel</name>
    <name type="synonym">Mytilus polymorpha</name>
    <dbReference type="NCBI Taxonomy" id="45954"/>
    <lineage>
        <taxon>Eukaryota</taxon>
        <taxon>Metazoa</taxon>
        <taxon>Spiralia</taxon>
        <taxon>Lophotrochozoa</taxon>
        <taxon>Mollusca</taxon>
        <taxon>Bivalvia</taxon>
        <taxon>Autobranchia</taxon>
        <taxon>Heteroconchia</taxon>
        <taxon>Euheterodonta</taxon>
        <taxon>Imparidentia</taxon>
        <taxon>Neoheterodontei</taxon>
        <taxon>Myida</taxon>
        <taxon>Dreissenoidea</taxon>
        <taxon>Dreissenidae</taxon>
        <taxon>Dreissena</taxon>
    </lineage>
</organism>
<reference evidence="10" key="1">
    <citation type="journal article" date="2019" name="bioRxiv">
        <title>The Genome of the Zebra Mussel, Dreissena polymorpha: A Resource for Invasive Species Research.</title>
        <authorList>
            <person name="McCartney M.A."/>
            <person name="Auch B."/>
            <person name="Kono T."/>
            <person name="Mallez S."/>
            <person name="Zhang Y."/>
            <person name="Obille A."/>
            <person name="Becker A."/>
            <person name="Abrahante J.E."/>
            <person name="Garbe J."/>
            <person name="Badalamenti J.P."/>
            <person name="Herman A."/>
            <person name="Mangelson H."/>
            <person name="Liachko I."/>
            <person name="Sullivan S."/>
            <person name="Sone E.D."/>
            <person name="Koren S."/>
            <person name="Silverstein K.A.T."/>
            <person name="Beckman K.B."/>
            <person name="Gohl D.M."/>
        </authorList>
    </citation>
    <scope>NUCLEOTIDE SEQUENCE</scope>
    <source>
        <strain evidence="10">Duluth1</strain>
        <tissue evidence="10">Whole animal</tissue>
    </source>
</reference>
<evidence type="ECO:0000259" key="9">
    <source>
        <dbReference type="PROSITE" id="PS50262"/>
    </source>
</evidence>
<dbReference type="SUPFAM" id="SSF81321">
    <property type="entry name" value="Family A G protein-coupled receptor-like"/>
    <property type="match status" value="1"/>
</dbReference>
<evidence type="ECO:0000256" key="2">
    <source>
        <dbReference type="ARBA" id="ARBA00022692"/>
    </source>
</evidence>
<feature type="transmembrane region" description="Helical" evidence="8">
    <location>
        <begin position="203"/>
        <end position="226"/>
    </location>
</feature>
<dbReference type="Proteomes" id="UP000828390">
    <property type="component" value="Unassembled WGS sequence"/>
</dbReference>
<evidence type="ECO:0000256" key="6">
    <source>
        <dbReference type="ARBA" id="ARBA00023170"/>
    </source>
</evidence>
<keyword evidence="4" id="KW-0297">G-protein coupled receptor</keyword>
<keyword evidence="11" id="KW-1185">Reference proteome</keyword>
<name>A0A9D4G5W4_DREPO</name>
<dbReference type="GO" id="GO:0004930">
    <property type="term" value="F:G protein-coupled receptor activity"/>
    <property type="evidence" value="ECO:0007669"/>
    <property type="project" value="UniProtKB-KW"/>
</dbReference>
<proteinExistence type="predicted"/>
<evidence type="ECO:0000313" key="10">
    <source>
        <dbReference type="EMBL" id="KAH3809411.1"/>
    </source>
</evidence>
<feature type="transmembrane region" description="Helical" evidence="8">
    <location>
        <begin position="295"/>
        <end position="315"/>
    </location>
</feature>
<dbReference type="Pfam" id="PF00001">
    <property type="entry name" value="7tm_1"/>
    <property type="match status" value="1"/>
</dbReference>
<evidence type="ECO:0000256" key="4">
    <source>
        <dbReference type="ARBA" id="ARBA00023040"/>
    </source>
</evidence>
<keyword evidence="7" id="KW-0807">Transducer</keyword>
<feature type="transmembrane region" description="Helical" evidence="8">
    <location>
        <begin position="147"/>
        <end position="170"/>
    </location>
</feature>
<comment type="caution">
    <text evidence="10">The sequence shown here is derived from an EMBL/GenBank/DDBJ whole genome shotgun (WGS) entry which is preliminary data.</text>
</comment>
<dbReference type="AlphaFoldDB" id="A0A9D4G5W4"/>
<dbReference type="EMBL" id="JAIWYP010000006">
    <property type="protein sequence ID" value="KAH3809411.1"/>
    <property type="molecule type" value="Genomic_DNA"/>
</dbReference>
<feature type="transmembrane region" description="Helical" evidence="8">
    <location>
        <begin position="70"/>
        <end position="91"/>
    </location>
</feature>
<accession>A0A9D4G5W4</accession>
<keyword evidence="5 8" id="KW-0472">Membrane</keyword>
<evidence type="ECO:0000313" key="11">
    <source>
        <dbReference type="Proteomes" id="UP000828390"/>
    </source>
</evidence>
<gene>
    <name evidence="10" type="ORF">DPMN_137778</name>
</gene>
<feature type="transmembrane region" description="Helical" evidence="8">
    <location>
        <begin position="37"/>
        <end position="58"/>
    </location>
</feature>
<dbReference type="PANTHER" id="PTHR24243:SF230">
    <property type="entry name" value="G-PROTEIN COUPLED RECEPTORS FAMILY 1 PROFILE DOMAIN-CONTAINING PROTEIN"/>
    <property type="match status" value="1"/>
</dbReference>
<feature type="transmembrane region" description="Helical" evidence="8">
    <location>
        <begin position="257"/>
        <end position="275"/>
    </location>
</feature>
<evidence type="ECO:0000256" key="3">
    <source>
        <dbReference type="ARBA" id="ARBA00022989"/>
    </source>
</evidence>
<dbReference type="PANTHER" id="PTHR24243">
    <property type="entry name" value="G-PROTEIN COUPLED RECEPTOR"/>
    <property type="match status" value="1"/>
</dbReference>
<evidence type="ECO:0000256" key="1">
    <source>
        <dbReference type="ARBA" id="ARBA00004141"/>
    </source>
</evidence>
<keyword evidence="2 8" id="KW-0812">Transmembrane</keyword>
<dbReference type="InterPro" id="IPR000276">
    <property type="entry name" value="GPCR_Rhodpsn"/>
</dbReference>
<dbReference type="PROSITE" id="PS50262">
    <property type="entry name" value="G_PROTEIN_RECEP_F1_2"/>
    <property type="match status" value="1"/>
</dbReference>
<dbReference type="Gene3D" id="1.20.1070.10">
    <property type="entry name" value="Rhodopsin 7-helix transmembrane proteins"/>
    <property type="match status" value="1"/>
</dbReference>
<comment type="subcellular location">
    <subcellularLocation>
        <location evidence="1">Membrane</location>
        <topology evidence="1">Multi-pass membrane protein</topology>
    </subcellularLocation>
</comment>
<dbReference type="GO" id="GO:0005886">
    <property type="term" value="C:plasma membrane"/>
    <property type="evidence" value="ECO:0007669"/>
    <property type="project" value="TreeGrafter"/>
</dbReference>
<keyword evidence="6" id="KW-0675">Receptor</keyword>
<evidence type="ECO:0000256" key="7">
    <source>
        <dbReference type="ARBA" id="ARBA00023224"/>
    </source>
</evidence>
<dbReference type="PRINTS" id="PR00237">
    <property type="entry name" value="GPCRRHODOPSN"/>
</dbReference>
<sequence length="351" mass="39061">MDTILVMNTSNTNNASGDLLAANQTGSLTVYKLLYDYVLPIIVFVGLVGNLTSIYLMLVDKQMRKVSSSVFLMSVLAADTGMLVGLLLVWIESLGYPLNHLPAVCRINVYLTYVFGFLSIWYVVCITVETFITICHPTKIKQMCTLFRARAVAVMLLVTALVLYVVAPIITEVQSAPHSNATKQCQPIAKYGGLHQLVFYADLVLTLFVPFVLLIILLTFMTVAIVRSVKRKQKRTIKKTNEDGNQSSIGKLPQVRVAKMLYILSVSVVFLNIPSHGFKLKSIISGNTHLSDAESLIHLVLLFVSYTSFSVKFFICAACSKNFRKLIDQHCCCSRVTRYHTVPQQTIETAT</sequence>